<proteinExistence type="predicted"/>
<protein>
    <submittedName>
        <fullName evidence="3">Uncharacterized protein</fullName>
    </submittedName>
</protein>
<comment type="caution">
    <text evidence="3">The sequence shown here is derived from an EMBL/GenBank/DDBJ whole genome shotgun (WGS) entry which is preliminary data.</text>
</comment>
<feature type="compositionally biased region" description="Low complexity" evidence="1">
    <location>
        <begin position="17"/>
        <end position="29"/>
    </location>
</feature>
<dbReference type="Proteomes" id="UP000182235">
    <property type="component" value="Unassembled WGS sequence"/>
</dbReference>
<dbReference type="PANTHER" id="PTHR37848">
    <property type="entry name" value="EXPRESSED PROTEIN"/>
    <property type="match status" value="1"/>
</dbReference>
<gene>
    <name evidence="3" type="ORF">AJ78_00524</name>
</gene>
<evidence type="ECO:0000256" key="2">
    <source>
        <dbReference type="SAM" id="Phobius"/>
    </source>
</evidence>
<keyword evidence="4" id="KW-1185">Reference proteome</keyword>
<accession>A0A1J9PT10</accession>
<sequence>MGHPKPIRPYTPRDDASLSSSSSVHSLQSYHDLEPDDSPPAYVEVGTPAAVQDGTTNTPGANNLSSVGPLMSMYEVTGGRVISSCCTKKTYTVTLSPELSQDLDALHTLIIYQAERPPVPIIVVKGTHTVKSKCSDSKKGSNNETVVDFDFRINCLNSVLPDINRPGNRCRIVEILKDDDGKKAYRGGSFKSKGPSKKKCCRGARADADLEEAQGLTARPDGPDVEGWCQRFCEDPASTKSFTLHRAVEAWDHQAIQRGITSLIRSLNYRGHICIEIHTHNANLTVYSPSLLNKLRTNNSVWWVCIILQLWLITWPLLIILEKRYEPITATWYAWYNEVYACGLSEANWLELFTPVIKRSVLARAKDGEVIGLEEARGAREEANRVGSGLLGMPESESEMERRQRMQRGEGNWADSLVGAVRGVTEVRSAYNLSAGWGGDC</sequence>
<name>A0A1J9PT10_9EURO</name>
<keyword evidence="2" id="KW-1133">Transmembrane helix</keyword>
<keyword evidence="2" id="KW-0812">Transmembrane</keyword>
<dbReference type="PANTHER" id="PTHR37848:SF1">
    <property type="entry name" value="SUN DOMAIN-CONTAINING PROTEIN"/>
    <property type="match status" value="1"/>
</dbReference>
<reference evidence="3 4" key="1">
    <citation type="submission" date="2015-07" db="EMBL/GenBank/DDBJ databases">
        <title>Emmonsia species relationships and genome sequence.</title>
        <authorList>
            <consortium name="The Broad Institute Genomics Platform"/>
            <person name="Cuomo C.A."/>
            <person name="Munoz J.F."/>
            <person name="Imamovic A."/>
            <person name="Priest M.E."/>
            <person name="Young S."/>
            <person name="Clay O.K."/>
            <person name="McEwen J.G."/>
        </authorList>
    </citation>
    <scope>NUCLEOTIDE SEQUENCE [LARGE SCALE GENOMIC DNA]</scope>
    <source>
        <strain evidence="3 4">UAMH 9510</strain>
    </source>
</reference>
<evidence type="ECO:0000313" key="3">
    <source>
        <dbReference type="EMBL" id="OJD19552.1"/>
    </source>
</evidence>
<dbReference type="VEuPathDB" id="FungiDB:AJ78_00524"/>
<keyword evidence="2" id="KW-0472">Membrane</keyword>
<dbReference type="EMBL" id="LGRN01000008">
    <property type="protein sequence ID" value="OJD19552.1"/>
    <property type="molecule type" value="Genomic_DNA"/>
</dbReference>
<dbReference type="OrthoDB" id="203796at2759"/>
<evidence type="ECO:0000256" key="1">
    <source>
        <dbReference type="SAM" id="MobiDB-lite"/>
    </source>
</evidence>
<dbReference type="AlphaFoldDB" id="A0A1J9PT10"/>
<feature type="transmembrane region" description="Helical" evidence="2">
    <location>
        <begin position="301"/>
        <end position="321"/>
    </location>
</feature>
<evidence type="ECO:0000313" key="4">
    <source>
        <dbReference type="Proteomes" id="UP000182235"/>
    </source>
</evidence>
<feature type="region of interest" description="Disordered" evidence="1">
    <location>
        <begin position="1"/>
        <end position="40"/>
    </location>
</feature>
<organism evidence="3 4">
    <name type="scientific">Emergomyces pasteurianus Ep9510</name>
    <dbReference type="NCBI Taxonomy" id="1447872"/>
    <lineage>
        <taxon>Eukaryota</taxon>
        <taxon>Fungi</taxon>
        <taxon>Dikarya</taxon>
        <taxon>Ascomycota</taxon>
        <taxon>Pezizomycotina</taxon>
        <taxon>Eurotiomycetes</taxon>
        <taxon>Eurotiomycetidae</taxon>
        <taxon>Onygenales</taxon>
        <taxon>Ajellomycetaceae</taxon>
        <taxon>Emergomyces</taxon>
    </lineage>
</organism>